<name>A0A9P6C264_9AGAR</name>
<evidence type="ECO:0000313" key="2">
    <source>
        <dbReference type="Proteomes" id="UP000807342"/>
    </source>
</evidence>
<sequence length="58" mass="6729">LNCAMRLEVNKMRHPLNRRGLCSGITHDLKYSRVKLNRGLLIVPSETKKEIVRIFNVP</sequence>
<reference evidence="1" key="1">
    <citation type="submission" date="2020-11" db="EMBL/GenBank/DDBJ databases">
        <authorList>
            <consortium name="DOE Joint Genome Institute"/>
            <person name="Ahrendt S."/>
            <person name="Riley R."/>
            <person name="Andreopoulos W."/>
            <person name="Labutti K."/>
            <person name="Pangilinan J."/>
            <person name="Ruiz-Duenas F.J."/>
            <person name="Barrasa J.M."/>
            <person name="Sanchez-Garcia M."/>
            <person name="Camarero S."/>
            <person name="Miyauchi S."/>
            <person name="Serrano A."/>
            <person name="Linde D."/>
            <person name="Babiker R."/>
            <person name="Drula E."/>
            <person name="Ayuso-Fernandez I."/>
            <person name="Pacheco R."/>
            <person name="Padilla G."/>
            <person name="Ferreira P."/>
            <person name="Barriuso J."/>
            <person name="Kellner H."/>
            <person name="Castanera R."/>
            <person name="Alfaro M."/>
            <person name="Ramirez L."/>
            <person name="Pisabarro A.G."/>
            <person name="Kuo A."/>
            <person name="Tritt A."/>
            <person name="Lipzen A."/>
            <person name="He G."/>
            <person name="Yan M."/>
            <person name="Ng V."/>
            <person name="Cullen D."/>
            <person name="Martin F."/>
            <person name="Rosso M.-N."/>
            <person name="Henrissat B."/>
            <person name="Hibbett D."/>
            <person name="Martinez A.T."/>
            <person name="Grigoriev I.V."/>
        </authorList>
    </citation>
    <scope>NUCLEOTIDE SEQUENCE</scope>
    <source>
        <strain evidence="1">MF-IS2</strain>
    </source>
</reference>
<protein>
    <submittedName>
        <fullName evidence="1">Uncharacterized protein</fullName>
    </submittedName>
</protein>
<dbReference type="AlphaFoldDB" id="A0A9P6C264"/>
<feature type="non-terminal residue" evidence="1">
    <location>
        <position position="1"/>
    </location>
</feature>
<dbReference type="Proteomes" id="UP000807342">
    <property type="component" value="Unassembled WGS sequence"/>
</dbReference>
<evidence type="ECO:0000313" key="1">
    <source>
        <dbReference type="EMBL" id="KAF9448522.1"/>
    </source>
</evidence>
<gene>
    <name evidence="1" type="ORF">P691DRAFT_669258</name>
</gene>
<accession>A0A9P6C264</accession>
<keyword evidence="2" id="KW-1185">Reference proteome</keyword>
<proteinExistence type="predicted"/>
<dbReference type="EMBL" id="MU151158">
    <property type="protein sequence ID" value="KAF9448522.1"/>
    <property type="molecule type" value="Genomic_DNA"/>
</dbReference>
<comment type="caution">
    <text evidence="1">The sequence shown here is derived from an EMBL/GenBank/DDBJ whole genome shotgun (WGS) entry which is preliminary data.</text>
</comment>
<organism evidence="1 2">
    <name type="scientific">Macrolepiota fuliginosa MF-IS2</name>
    <dbReference type="NCBI Taxonomy" id="1400762"/>
    <lineage>
        <taxon>Eukaryota</taxon>
        <taxon>Fungi</taxon>
        <taxon>Dikarya</taxon>
        <taxon>Basidiomycota</taxon>
        <taxon>Agaricomycotina</taxon>
        <taxon>Agaricomycetes</taxon>
        <taxon>Agaricomycetidae</taxon>
        <taxon>Agaricales</taxon>
        <taxon>Agaricineae</taxon>
        <taxon>Agaricaceae</taxon>
        <taxon>Macrolepiota</taxon>
    </lineage>
</organism>